<name>F6D3Y6_METPW</name>
<dbReference type="RefSeq" id="WP_013826287.1">
    <property type="nucleotide sequence ID" value="NC_015574.1"/>
</dbReference>
<dbReference type="GeneID" id="10669287"/>
<dbReference type="Proteomes" id="UP000009231">
    <property type="component" value="Chromosome"/>
</dbReference>
<dbReference type="Pfam" id="PF02310">
    <property type="entry name" value="B12-binding"/>
    <property type="match status" value="1"/>
</dbReference>
<evidence type="ECO:0000256" key="6">
    <source>
        <dbReference type="ARBA" id="ARBA00023004"/>
    </source>
</evidence>
<dbReference type="SUPFAM" id="SSF102114">
    <property type="entry name" value="Radical SAM enzymes"/>
    <property type="match status" value="1"/>
</dbReference>
<keyword evidence="4" id="KW-0949">S-adenosyl-L-methionine</keyword>
<organism evidence="10 11">
    <name type="scientific">Methanobacterium paludis (strain DSM 25820 / JCM 18151 / SWAN1)</name>
    <dbReference type="NCBI Taxonomy" id="868131"/>
    <lineage>
        <taxon>Archaea</taxon>
        <taxon>Methanobacteriati</taxon>
        <taxon>Methanobacteriota</taxon>
        <taxon>Methanomada group</taxon>
        <taxon>Methanobacteria</taxon>
        <taxon>Methanobacteriales</taxon>
        <taxon>Methanobacteriaceae</taxon>
        <taxon>Methanobacterium</taxon>
    </lineage>
</organism>
<dbReference type="InterPro" id="IPR058240">
    <property type="entry name" value="rSAM_sf"/>
</dbReference>
<keyword evidence="5" id="KW-0479">Metal-binding</keyword>
<dbReference type="EMBL" id="CP002772">
    <property type="protein sequence ID" value="AEG18788.1"/>
    <property type="molecule type" value="Genomic_DNA"/>
</dbReference>
<dbReference type="PROSITE" id="PS51918">
    <property type="entry name" value="RADICAL_SAM"/>
    <property type="match status" value="1"/>
</dbReference>
<evidence type="ECO:0000256" key="2">
    <source>
        <dbReference type="ARBA" id="ARBA00022603"/>
    </source>
</evidence>
<evidence type="ECO:0000256" key="7">
    <source>
        <dbReference type="ARBA" id="ARBA00023014"/>
    </source>
</evidence>
<dbReference type="InterPro" id="IPR036724">
    <property type="entry name" value="Cobalamin-bd_sf"/>
</dbReference>
<dbReference type="PANTHER" id="PTHR43409:SF7">
    <property type="entry name" value="BLL1977 PROTEIN"/>
    <property type="match status" value="1"/>
</dbReference>
<keyword evidence="11" id="KW-1185">Reference proteome</keyword>
<sequence length="482" mass="54047">MDVVLINPCDENAVKNCLGFKVPPLNLMYLAAALEKASMSVKILDDDIMQMGVDKVTKLVSKLNPQVVGLTASTSNIKKALKYTETVKKVLPDSLTMIGGPHTTFRPTETLKENESVDVVVIGEGEETVVDLADKHDRFGMEKLFDVKGIAYRDTENRNNGENRIRLTEPRPLIQDLDSLPFPARHLVPFDAYGVSKDQEGDMITSRGCVYNCGYCSSSLIMGKKFRSRSPENVVDEVEELVSKYKINNIAFLDDTFMMNKRRAGAIADEIKSRGLDVSYVASSRVDMVNKDLLTNLKSSGMSTLYYGVESGSQRVLDLMKKGITLKQAEDAVKAAKSAGLKVLTSFILGFPGETAEEIDQTINFSMKLDADYSQYSILTPFPGTAIYHQLKEKDLIDTENWDKYTVLKSVIKYEDIGLSKKFVENKLAKAYFKFYSRPKYLLKHKYMFKVMAETILRSFVIPKFKGGTGKGWYQTLESQIP</sequence>
<evidence type="ECO:0000256" key="5">
    <source>
        <dbReference type="ARBA" id="ARBA00022723"/>
    </source>
</evidence>
<dbReference type="SFLD" id="SFLDG01123">
    <property type="entry name" value="methyltransferase_(Class_B)"/>
    <property type="match status" value="1"/>
</dbReference>
<dbReference type="STRING" id="868131.MSWAN_1777"/>
<evidence type="ECO:0000256" key="1">
    <source>
        <dbReference type="ARBA" id="ARBA00001966"/>
    </source>
</evidence>
<dbReference type="InterPro" id="IPR023404">
    <property type="entry name" value="rSAM_horseshoe"/>
</dbReference>
<protein>
    <submittedName>
        <fullName evidence="10">Radical SAM domain protein</fullName>
    </submittedName>
</protein>
<dbReference type="GO" id="GO:0031419">
    <property type="term" value="F:cobalamin binding"/>
    <property type="evidence" value="ECO:0007669"/>
    <property type="project" value="InterPro"/>
</dbReference>
<accession>F6D3Y6</accession>
<reference evidence="10 11" key="1">
    <citation type="journal article" date="2014" name="Int. J. Syst. Evol. Microbiol.">
        <title>Methanobacterium paludis sp. nov. and a novel strain of Methanobacterium lacus isolated from northern peatlands.</title>
        <authorList>
            <person name="Cadillo-Quiroz H."/>
            <person name="Brauer S.L."/>
            <person name="Goodson N."/>
            <person name="Yavitt J.B."/>
            <person name="Zinder S.H."/>
        </authorList>
    </citation>
    <scope>NUCLEOTIDE SEQUENCE [LARGE SCALE GENOMIC DNA]</scope>
    <source>
        <strain evidence="11">DSM 25820 / JCM 18151 / SWAN1</strain>
    </source>
</reference>
<dbReference type="Gene3D" id="3.80.30.20">
    <property type="entry name" value="tm_1862 like domain"/>
    <property type="match status" value="1"/>
</dbReference>
<dbReference type="OrthoDB" id="2305at2157"/>
<evidence type="ECO:0000313" key="11">
    <source>
        <dbReference type="Proteomes" id="UP000009231"/>
    </source>
</evidence>
<feature type="domain" description="Radical SAM core" evidence="9">
    <location>
        <begin position="195"/>
        <end position="420"/>
    </location>
</feature>
<evidence type="ECO:0000259" key="8">
    <source>
        <dbReference type="PROSITE" id="PS51332"/>
    </source>
</evidence>
<dbReference type="SFLD" id="SFLDS00029">
    <property type="entry name" value="Radical_SAM"/>
    <property type="match status" value="1"/>
</dbReference>
<evidence type="ECO:0000259" key="9">
    <source>
        <dbReference type="PROSITE" id="PS51918"/>
    </source>
</evidence>
<dbReference type="PANTHER" id="PTHR43409">
    <property type="entry name" value="ANAEROBIC MAGNESIUM-PROTOPORPHYRIN IX MONOMETHYL ESTER CYCLASE-RELATED"/>
    <property type="match status" value="1"/>
</dbReference>
<dbReference type="InterPro" id="IPR051198">
    <property type="entry name" value="BchE-like"/>
</dbReference>
<dbReference type="InterPro" id="IPR006158">
    <property type="entry name" value="Cobalamin-bd"/>
</dbReference>
<dbReference type="AlphaFoldDB" id="F6D3Y6"/>
<dbReference type="eggNOG" id="arCOG01356">
    <property type="taxonomic scope" value="Archaea"/>
</dbReference>
<dbReference type="SMART" id="SM00729">
    <property type="entry name" value="Elp3"/>
    <property type="match status" value="1"/>
</dbReference>
<dbReference type="HOGENOM" id="CLU_021572_4_3_2"/>
<dbReference type="SFLD" id="SFLDG01082">
    <property type="entry name" value="B12-binding_domain_containing"/>
    <property type="match status" value="1"/>
</dbReference>
<comment type="cofactor">
    <cofactor evidence="1">
        <name>[4Fe-4S] cluster</name>
        <dbReference type="ChEBI" id="CHEBI:49883"/>
    </cofactor>
</comment>
<dbReference type="GO" id="GO:0003824">
    <property type="term" value="F:catalytic activity"/>
    <property type="evidence" value="ECO:0007669"/>
    <property type="project" value="InterPro"/>
</dbReference>
<keyword evidence="2" id="KW-0489">Methyltransferase</keyword>
<dbReference type="GO" id="GO:0046872">
    <property type="term" value="F:metal ion binding"/>
    <property type="evidence" value="ECO:0007669"/>
    <property type="project" value="UniProtKB-KW"/>
</dbReference>
<keyword evidence="3" id="KW-0808">Transferase</keyword>
<dbReference type="KEGG" id="mew:MSWAN_1777"/>
<dbReference type="GO" id="GO:0051539">
    <property type="term" value="F:4 iron, 4 sulfur cluster binding"/>
    <property type="evidence" value="ECO:0007669"/>
    <property type="project" value="UniProtKB-KW"/>
</dbReference>
<keyword evidence="7" id="KW-0411">Iron-sulfur</keyword>
<gene>
    <name evidence="10" type="ordered locus">MSWAN_1777</name>
</gene>
<keyword evidence="6" id="KW-0408">Iron</keyword>
<dbReference type="Pfam" id="PF04055">
    <property type="entry name" value="Radical_SAM"/>
    <property type="match status" value="1"/>
</dbReference>
<feature type="domain" description="B12-binding" evidence="8">
    <location>
        <begin position="10"/>
        <end position="143"/>
    </location>
</feature>
<evidence type="ECO:0000256" key="3">
    <source>
        <dbReference type="ARBA" id="ARBA00022679"/>
    </source>
</evidence>
<dbReference type="Gene3D" id="3.40.50.280">
    <property type="entry name" value="Cobalamin-binding domain"/>
    <property type="match status" value="1"/>
</dbReference>
<evidence type="ECO:0000313" key="10">
    <source>
        <dbReference type="EMBL" id="AEG18788.1"/>
    </source>
</evidence>
<dbReference type="CDD" id="cd01335">
    <property type="entry name" value="Radical_SAM"/>
    <property type="match status" value="1"/>
</dbReference>
<dbReference type="SUPFAM" id="SSF52242">
    <property type="entry name" value="Cobalamin (vitamin B12)-binding domain"/>
    <property type="match status" value="1"/>
</dbReference>
<dbReference type="PROSITE" id="PS51332">
    <property type="entry name" value="B12_BINDING"/>
    <property type="match status" value="1"/>
</dbReference>
<dbReference type="InterPro" id="IPR034466">
    <property type="entry name" value="Methyltransferase_Class_B"/>
</dbReference>
<dbReference type="InterPro" id="IPR007197">
    <property type="entry name" value="rSAM"/>
</dbReference>
<evidence type="ECO:0000256" key="4">
    <source>
        <dbReference type="ARBA" id="ARBA00022691"/>
    </source>
</evidence>
<dbReference type="CDD" id="cd02068">
    <property type="entry name" value="radical_SAM_B12_BD"/>
    <property type="match status" value="1"/>
</dbReference>
<dbReference type="InterPro" id="IPR006638">
    <property type="entry name" value="Elp3/MiaA/NifB-like_rSAM"/>
</dbReference>
<proteinExistence type="predicted"/>